<keyword evidence="2" id="KW-1185">Reference proteome</keyword>
<accession>A0AAV2ARG6</accession>
<proteinExistence type="predicted"/>
<sequence>MTCEQNARMVLGYLESEETVLRGVKEALESQLMRLQIDEMNLRVAYQNLKTKKRPETKKGMKVKKELEVKTELTKQETNSNKVALEVKPLHQGLNSKTEKNDEELPELLLEPCHLDPFSQIKMNDEELPELLLEPSHLMPFSDSKMNADEILEPLYLNSEENSMENSEGSST</sequence>
<organism evidence="1 2">
    <name type="scientific">Larinioides sclopetarius</name>
    <dbReference type="NCBI Taxonomy" id="280406"/>
    <lineage>
        <taxon>Eukaryota</taxon>
        <taxon>Metazoa</taxon>
        <taxon>Ecdysozoa</taxon>
        <taxon>Arthropoda</taxon>
        <taxon>Chelicerata</taxon>
        <taxon>Arachnida</taxon>
        <taxon>Araneae</taxon>
        <taxon>Araneomorphae</taxon>
        <taxon>Entelegynae</taxon>
        <taxon>Araneoidea</taxon>
        <taxon>Araneidae</taxon>
        <taxon>Larinioides</taxon>
    </lineage>
</organism>
<name>A0AAV2ARG6_9ARAC</name>
<gene>
    <name evidence="1" type="ORF">LARSCL_LOCUS14084</name>
</gene>
<protein>
    <submittedName>
        <fullName evidence="1">Uncharacterized protein</fullName>
    </submittedName>
</protein>
<reference evidence="1 2" key="1">
    <citation type="submission" date="2024-04" db="EMBL/GenBank/DDBJ databases">
        <authorList>
            <person name="Rising A."/>
            <person name="Reimegard J."/>
            <person name="Sonavane S."/>
            <person name="Akerstrom W."/>
            <person name="Nylinder S."/>
            <person name="Hedman E."/>
            <person name="Kallberg Y."/>
        </authorList>
    </citation>
    <scope>NUCLEOTIDE SEQUENCE [LARGE SCALE GENOMIC DNA]</scope>
</reference>
<comment type="caution">
    <text evidence="1">The sequence shown here is derived from an EMBL/GenBank/DDBJ whole genome shotgun (WGS) entry which is preliminary data.</text>
</comment>
<dbReference type="AlphaFoldDB" id="A0AAV2ARG6"/>
<evidence type="ECO:0000313" key="1">
    <source>
        <dbReference type="EMBL" id="CAL1286146.1"/>
    </source>
</evidence>
<evidence type="ECO:0000313" key="2">
    <source>
        <dbReference type="Proteomes" id="UP001497382"/>
    </source>
</evidence>
<dbReference type="EMBL" id="CAXIEN010000199">
    <property type="protein sequence ID" value="CAL1286146.1"/>
    <property type="molecule type" value="Genomic_DNA"/>
</dbReference>
<dbReference type="Proteomes" id="UP001497382">
    <property type="component" value="Unassembled WGS sequence"/>
</dbReference>